<reference evidence="13" key="1">
    <citation type="submission" date="2011-08" db="EMBL/GenBank/DDBJ databases">
        <title>The draft genome of Latimeria chalumnae.</title>
        <authorList>
            <person name="Di Palma F."/>
            <person name="Alfoldi J."/>
            <person name="Johnson J."/>
            <person name="Berlin A."/>
            <person name="Gnerre S."/>
            <person name="Jaffe D."/>
            <person name="MacCallum I."/>
            <person name="Young S."/>
            <person name="Walker B.J."/>
            <person name="Lander E."/>
            <person name="Lindblad-Toh K."/>
        </authorList>
    </citation>
    <scope>NUCLEOTIDE SEQUENCE [LARGE SCALE GENOMIC DNA]</scope>
    <source>
        <strain evidence="13">Wild caught</strain>
    </source>
</reference>
<dbReference type="RefSeq" id="XP_064415874.1">
    <property type="nucleotide sequence ID" value="XM_064559804.1"/>
</dbReference>
<sequence length="180" mass="20850">MAGEQEQPGLFMSTLPLVEGFWAALLWGAILAWVWLWRGRKRREPTVGKEERCPDSLLVEEEEEEEEEEAEEVVLDVKEGLHRTQNANVSFKVHYVTPSDNHLVAVTGSHEALGKWEEFHTLKPNSDGSWSDSVQLPKDARIEWKFVVVENGKILRWEECCNRLLETNHEDIKVYHTWGN</sequence>
<evidence type="ECO:0000256" key="2">
    <source>
        <dbReference type="ARBA" id="ARBA00024012"/>
    </source>
</evidence>
<dbReference type="Proteomes" id="UP000008672">
    <property type="component" value="Unassembled WGS sequence"/>
</dbReference>
<dbReference type="SUPFAM" id="SSF49452">
    <property type="entry name" value="Starch-binding domain-like"/>
    <property type="match status" value="1"/>
</dbReference>
<dbReference type="GO" id="GO:0061723">
    <property type="term" value="P:glycophagy"/>
    <property type="evidence" value="ECO:0007669"/>
    <property type="project" value="UniProtKB-ARBA"/>
</dbReference>
<dbReference type="STRING" id="7897.ENSLACP00000022963"/>
<evidence type="ECO:0000256" key="4">
    <source>
        <dbReference type="ARBA" id="ARBA00060405"/>
    </source>
</evidence>
<dbReference type="InParanoid" id="M3XJQ7"/>
<dbReference type="EMBL" id="AFYH01222990">
    <property type="status" value="NOT_ANNOTATED_CDS"/>
    <property type="molecule type" value="Genomic_DNA"/>
</dbReference>
<evidence type="ECO:0000256" key="5">
    <source>
        <dbReference type="ARBA" id="ARBA00062412"/>
    </source>
</evidence>
<proteinExistence type="predicted"/>
<comment type="subunit">
    <text evidence="5">Interacts with the ATG8 family proteins GABARAP and GABARAPL1. Interacts with several glycogen-associated proteins, such as GYS2 (liver glycogen synthase), GDE (glycogen debranching enzyme), GBE1 (glycogen branching enzyme 1) and EPM2A (Laforin).</text>
</comment>
<keyword evidence="10" id="KW-0472">Membrane</keyword>
<dbReference type="GO" id="GO:0030315">
    <property type="term" value="C:T-tubule"/>
    <property type="evidence" value="ECO:0007669"/>
    <property type="project" value="UniProtKB-SubCell"/>
</dbReference>
<dbReference type="GeneID" id="135357627"/>
<gene>
    <name evidence="12" type="primary">LOC135357627</name>
</gene>
<comment type="function">
    <text evidence="3">Acts as a cargo receptor for glycogen. Delivers its cargo to an autophagic pathway called glycophagy, resulting in the transport of glycogen to lysosomes.</text>
</comment>
<accession>M3XJQ7</accession>
<feature type="region of interest" description="Disordered" evidence="9">
    <location>
        <begin position="49"/>
        <end position="69"/>
    </location>
</feature>
<dbReference type="GO" id="GO:2001070">
    <property type="term" value="F:starch binding"/>
    <property type="evidence" value="ECO:0007669"/>
    <property type="project" value="InterPro"/>
</dbReference>
<keyword evidence="10" id="KW-0812">Transmembrane</keyword>
<dbReference type="PANTHER" id="PTHR15048">
    <property type="entry name" value="STARCH-BINDING DOMAIN-CONTAINING PROTEIN 1"/>
    <property type="match status" value="1"/>
</dbReference>
<reference evidence="12" key="3">
    <citation type="submission" date="2025-09" db="UniProtKB">
        <authorList>
            <consortium name="Ensembl"/>
        </authorList>
    </citation>
    <scope>IDENTIFICATION</scope>
</reference>
<feature type="compositionally biased region" description="Acidic residues" evidence="9">
    <location>
        <begin position="58"/>
        <end position="69"/>
    </location>
</feature>
<dbReference type="SMART" id="SM01065">
    <property type="entry name" value="CBM_2"/>
    <property type="match status" value="1"/>
</dbReference>
<dbReference type="InterPro" id="IPR013784">
    <property type="entry name" value="Carb-bd-like_fold"/>
</dbReference>
<evidence type="ECO:0000256" key="7">
    <source>
        <dbReference type="ARBA" id="ARBA00075794"/>
    </source>
</evidence>
<name>M3XJQ7_LATCH</name>
<dbReference type="PROSITE" id="PS51166">
    <property type="entry name" value="CBM20"/>
    <property type="match status" value="1"/>
</dbReference>
<evidence type="ECO:0000256" key="8">
    <source>
        <dbReference type="ARBA" id="ARBA00076001"/>
    </source>
</evidence>
<evidence type="ECO:0000256" key="10">
    <source>
        <dbReference type="SAM" id="Phobius"/>
    </source>
</evidence>
<dbReference type="PANTHER" id="PTHR15048:SF0">
    <property type="entry name" value="STARCH-BINDING DOMAIN-CONTAINING PROTEIN 1"/>
    <property type="match status" value="1"/>
</dbReference>
<dbReference type="EMBL" id="AFYH01222992">
    <property type="status" value="NOT_ANNOTATED_CDS"/>
    <property type="molecule type" value="Genomic_DNA"/>
</dbReference>
<dbReference type="GO" id="GO:0005789">
    <property type="term" value="C:endoplasmic reticulum membrane"/>
    <property type="evidence" value="ECO:0007669"/>
    <property type="project" value="UniProtKB-SubCell"/>
</dbReference>
<evidence type="ECO:0000256" key="1">
    <source>
        <dbReference type="ARBA" id="ARBA00004643"/>
    </source>
</evidence>
<keyword evidence="10" id="KW-1133">Transmembrane helix</keyword>
<dbReference type="FunFam" id="2.60.40.10:FF:000552">
    <property type="entry name" value="Related to glucoamylase"/>
    <property type="match status" value="1"/>
</dbReference>
<dbReference type="AlphaFoldDB" id="M3XJQ7"/>
<dbReference type="GeneTree" id="ENSGT00940000175255"/>
<dbReference type="Bgee" id="ENSLACG00000022346">
    <property type="expression patterns" value="Expressed in muscle tissue and 6 other cell types or tissues"/>
</dbReference>
<dbReference type="InterPro" id="IPR002044">
    <property type="entry name" value="CBM20"/>
</dbReference>
<evidence type="ECO:0000313" key="12">
    <source>
        <dbReference type="Ensembl" id="ENSLACP00000022963.1"/>
    </source>
</evidence>
<dbReference type="EMBL" id="AFYH01222993">
    <property type="status" value="NOT_ANNOTATED_CDS"/>
    <property type="molecule type" value="Genomic_DNA"/>
</dbReference>
<evidence type="ECO:0000313" key="13">
    <source>
        <dbReference type="Proteomes" id="UP000008672"/>
    </source>
</evidence>
<organism evidence="12 13">
    <name type="scientific">Latimeria chalumnae</name>
    <name type="common">Coelacanth</name>
    <dbReference type="NCBI Taxonomy" id="7897"/>
    <lineage>
        <taxon>Eukaryota</taxon>
        <taxon>Metazoa</taxon>
        <taxon>Chordata</taxon>
        <taxon>Craniata</taxon>
        <taxon>Vertebrata</taxon>
        <taxon>Euteleostomi</taxon>
        <taxon>Coelacanthiformes</taxon>
        <taxon>Coelacanthidae</taxon>
        <taxon>Latimeria</taxon>
    </lineage>
</organism>
<evidence type="ECO:0000256" key="9">
    <source>
        <dbReference type="SAM" id="MobiDB-lite"/>
    </source>
</evidence>
<dbReference type="Ensembl" id="ENSLACT00000025926.1">
    <property type="protein sequence ID" value="ENSLACP00000022963.1"/>
    <property type="gene ID" value="ENSLACG00000022346.1"/>
</dbReference>
<dbReference type="eggNOG" id="ENOG502SE11">
    <property type="taxonomic scope" value="Eukaryota"/>
</dbReference>
<dbReference type="Gene3D" id="2.60.40.10">
    <property type="entry name" value="Immunoglobulins"/>
    <property type="match status" value="1"/>
</dbReference>
<keyword evidence="13" id="KW-1185">Reference proteome</keyword>
<evidence type="ECO:0000256" key="3">
    <source>
        <dbReference type="ARBA" id="ARBA00053886"/>
    </source>
</evidence>
<dbReference type="EMBL" id="AFYH01222991">
    <property type="status" value="NOT_ANNOTATED_CDS"/>
    <property type="molecule type" value="Genomic_DNA"/>
</dbReference>
<dbReference type="HOGENOM" id="CLU_1495717_0_0_1"/>
<comment type="subcellular location">
    <subcellularLocation>
        <location evidence="2">Cell membrane</location>
        <location evidence="2">Sarcolemma</location>
        <location evidence="2">T-tubule</location>
    </subcellularLocation>
    <subcellularLocation>
        <location evidence="1">Endoplasmic reticulum membrane</location>
        <topology evidence="1">Single-pass type III membrane protein</topology>
    </subcellularLocation>
    <subcellularLocation>
        <location evidence="4">Preautophagosomal structure membrane</location>
        <topology evidence="4">Single-pass type III membrane protein</topology>
    </subcellularLocation>
</comment>
<feature type="transmembrane region" description="Helical" evidence="10">
    <location>
        <begin position="20"/>
        <end position="37"/>
    </location>
</feature>
<dbReference type="Pfam" id="PF00686">
    <property type="entry name" value="CBM_20"/>
    <property type="match status" value="1"/>
</dbReference>
<dbReference type="InterPro" id="IPR013783">
    <property type="entry name" value="Ig-like_fold"/>
</dbReference>
<reference evidence="12" key="2">
    <citation type="submission" date="2025-08" db="UniProtKB">
        <authorList>
            <consortium name="Ensembl"/>
        </authorList>
    </citation>
    <scope>IDENTIFICATION</scope>
</reference>
<protein>
    <recommendedName>
        <fullName evidence="6">Starch-binding domain-containing protein 1</fullName>
    </recommendedName>
    <alternativeName>
        <fullName evidence="7">Genethonin-1</fullName>
    </alternativeName>
    <alternativeName>
        <fullName evidence="8">Glycophagy cargo receptor stbd1</fullName>
    </alternativeName>
</protein>
<feature type="domain" description="CBM20" evidence="11">
    <location>
        <begin position="81"/>
        <end position="180"/>
    </location>
</feature>
<dbReference type="GO" id="GO:0034045">
    <property type="term" value="C:phagophore assembly site membrane"/>
    <property type="evidence" value="ECO:0007669"/>
    <property type="project" value="UniProtKB-SubCell"/>
</dbReference>
<evidence type="ECO:0000259" key="11">
    <source>
        <dbReference type="PROSITE" id="PS51166"/>
    </source>
</evidence>
<evidence type="ECO:0000256" key="6">
    <source>
        <dbReference type="ARBA" id="ARBA00073038"/>
    </source>
</evidence>